<evidence type="ECO:0000256" key="2">
    <source>
        <dbReference type="SAM" id="Phobius"/>
    </source>
</evidence>
<sequence length="109" mass="12689">MTWWSWILIWVGLVLGALAMLVFVALAYWRKGKRLLGQLSEVTAKLETLSPGATDDLPPRPPSSLFADRDDVRRAREGRRDARRDRIDLRRSERVERGKLLVHRNRQVK</sequence>
<gene>
    <name evidence="3" type="ORF">A6122_1304</name>
</gene>
<dbReference type="Proteomes" id="UP000077071">
    <property type="component" value="Chromosome"/>
</dbReference>
<protein>
    <submittedName>
        <fullName evidence="3">Uncharacterized protein</fullName>
    </submittedName>
</protein>
<keyword evidence="4" id="KW-1185">Reference proteome</keyword>
<feature type="region of interest" description="Disordered" evidence="1">
    <location>
        <begin position="50"/>
        <end position="80"/>
    </location>
</feature>
<dbReference type="KEGG" id="rtn:A6122_1304"/>
<dbReference type="EMBL" id="CP015515">
    <property type="protein sequence ID" value="AND16448.1"/>
    <property type="molecule type" value="Genomic_DNA"/>
</dbReference>
<feature type="transmembrane region" description="Helical" evidence="2">
    <location>
        <begin position="6"/>
        <end position="29"/>
    </location>
</feature>
<keyword evidence="2" id="KW-0812">Transmembrane</keyword>
<dbReference type="STRING" id="33888.A6122_1304"/>
<proteinExistence type="predicted"/>
<dbReference type="AlphaFoldDB" id="A0A160KTB9"/>
<evidence type="ECO:0000256" key="1">
    <source>
        <dbReference type="SAM" id="MobiDB-lite"/>
    </source>
</evidence>
<dbReference type="PATRIC" id="fig|33888.3.peg.1432"/>
<dbReference type="OrthoDB" id="5125795at2"/>
<keyword evidence="2" id="KW-0472">Membrane</keyword>
<keyword evidence="2" id="KW-1133">Transmembrane helix</keyword>
<name>A0A160KTB9_9MICO</name>
<dbReference type="RefSeq" id="WP_068253074.1">
    <property type="nucleotide sequence ID" value="NZ_CP015515.1"/>
</dbReference>
<evidence type="ECO:0000313" key="3">
    <source>
        <dbReference type="EMBL" id="AND16448.1"/>
    </source>
</evidence>
<feature type="compositionally biased region" description="Basic and acidic residues" evidence="1">
    <location>
        <begin position="67"/>
        <end position="80"/>
    </location>
</feature>
<organism evidence="3 4">
    <name type="scientific">Rathayibacter tritici</name>
    <dbReference type="NCBI Taxonomy" id="33888"/>
    <lineage>
        <taxon>Bacteria</taxon>
        <taxon>Bacillati</taxon>
        <taxon>Actinomycetota</taxon>
        <taxon>Actinomycetes</taxon>
        <taxon>Micrococcales</taxon>
        <taxon>Microbacteriaceae</taxon>
        <taxon>Rathayibacter</taxon>
    </lineage>
</organism>
<accession>A0A160KTB9</accession>
<reference evidence="3 4" key="1">
    <citation type="submission" date="2016-05" db="EMBL/GenBank/DDBJ databases">
        <title>Complete genome sequence of Rathayibacter tritici NCPPB 1953.</title>
        <authorList>
            <person name="Park J."/>
            <person name="Lee H.-H."/>
            <person name="Lee S.-W."/>
            <person name="Seo Y.-S."/>
        </authorList>
    </citation>
    <scope>NUCLEOTIDE SEQUENCE [LARGE SCALE GENOMIC DNA]</scope>
    <source>
        <strain evidence="3 4">NCPPB 1953</strain>
    </source>
</reference>
<evidence type="ECO:0000313" key="4">
    <source>
        <dbReference type="Proteomes" id="UP000077071"/>
    </source>
</evidence>